<feature type="domain" description="Hydroxymethylglutaryl-coenzyme A synthase C-terminal" evidence="7">
    <location>
        <begin position="187"/>
        <end position="254"/>
    </location>
</feature>
<dbReference type="GO" id="GO:0004421">
    <property type="term" value="F:hydroxymethylglutaryl-CoA synthase activity"/>
    <property type="evidence" value="ECO:0007669"/>
    <property type="project" value="UniProtKB-EC"/>
</dbReference>
<accession>A0AAD9FSF6</accession>
<feature type="domain" description="Hydroxymethylglutaryl-coenzyme A synthase C-terminal" evidence="7">
    <location>
        <begin position="289"/>
        <end position="499"/>
    </location>
</feature>
<evidence type="ECO:0000256" key="3">
    <source>
        <dbReference type="PIRSR" id="PIRSR610122-1"/>
    </source>
</evidence>
<name>A0AAD9FSF6_PAPLA</name>
<dbReference type="GO" id="GO:0006696">
    <property type="term" value="P:ergosterol biosynthetic process"/>
    <property type="evidence" value="ECO:0007669"/>
    <property type="project" value="TreeGrafter"/>
</dbReference>
<keyword evidence="9" id="KW-1185">Reference proteome</keyword>
<gene>
    <name evidence="8" type="ORF">DB88DRAFT_488290</name>
</gene>
<dbReference type="NCBIfam" id="TIGR01833">
    <property type="entry name" value="HMG-CoA-S_euk"/>
    <property type="match status" value="1"/>
</dbReference>
<dbReference type="EMBL" id="JAODAN010000004">
    <property type="protein sequence ID" value="KAK1925212.1"/>
    <property type="molecule type" value="Genomic_DNA"/>
</dbReference>
<evidence type="ECO:0000259" key="6">
    <source>
        <dbReference type="Pfam" id="PF01154"/>
    </source>
</evidence>
<keyword evidence="2 5" id="KW-0808">Transferase</keyword>
<dbReference type="GO" id="GO:0010142">
    <property type="term" value="P:farnesyl diphosphate biosynthetic process, mevalonate pathway"/>
    <property type="evidence" value="ECO:0007669"/>
    <property type="project" value="InterPro"/>
</dbReference>
<feature type="binding site" evidence="4">
    <location>
        <position position="313"/>
    </location>
    <ligand>
        <name>CoA</name>
        <dbReference type="ChEBI" id="CHEBI:57287"/>
    </ligand>
</feature>
<evidence type="ECO:0000256" key="2">
    <source>
        <dbReference type="ARBA" id="ARBA00022679"/>
    </source>
</evidence>
<organism evidence="8 9">
    <name type="scientific">Papiliotrema laurentii</name>
    <name type="common">Cryptococcus laurentii</name>
    <dbReference type="NCBI Taxonomy" id="5418"/>
    <lineage>
        <taxon>Eukaryota</taxon>
        <taxon>Fungi</taxon>
        <taxon>Dikarya</taxon>
        <taxon>Basidiomycota</taxon>
        <taxon>Agaricomycotina</taxon>
        <taxon>Tremellomycetes</taxon>
        <taxon>Tremellales</taxon>
        <taxon>Rhynchogastremaceae</taxon>
        <taxon>Papiliotrema</taxon>
    </lineage>
</organism>
<dbReference type="Pfam" id="PF01154">
    <property type="entry name" value="HMG_CoA_synt_N"/>
    <property type="match status" value="1"/>
</dbReference>
<comment type="caution">
    <text evidence="8">The sequence shown here is derived from an EMBL/GenBank/DDBJ whole genome shotgun (WGS) entry which is preliminary data.</text>
</comment>
<evidence type="ECO:0000259" key="7">
    <source>
        <dbReference type="Pfam" id="PF08540"/>
    </source>
</evidence>
<dbReference type="AlphaFoldDB" id="A0AAD9FSF6"/>
<comment type="function">
    <text evidence="5">Catalyzes the condensation of acetyl-CoA with acetoacetyl-CoA to form HMG-CoA.</text>
</comment>
<dbReference type="InterPro" id="IPR016039">
    <property type="entry name" value="Thiolase-like"/>
</dbReference>
<dbReference type="GO" id="GO:0006084">
    <property type="term" value="P:acetyl-CoA metabolic process"/>
    <property type="evidence" value="ECO:0007669"/>
    <property type="project" value="InterPro"/>
</dbReference>
<evidence type="ECO:0000256" key="4">
    <source>
        <dbReference type="PIRSR" id="PIRSR610122-2"/>
    </source>
</evidence>
<dbReference type="SUPFAM" id="SSF53901">
    <property type="entry name" value="Thiolase-like"/>
    <property type="match status" value="2"/>
</dbReference>
<dbReference type="PANTHER" id="PTHR43323">
    <property type="entry name" value="3-HYDROXY-3-METHYLGLUTARYL COENZYME A SYNTHASE"/>
    <property type="match status" value="1"/>
</dbReference>
<reference evidence="8" key="1">
    <citation type="submission" date="2023-02" db="EMBL/GenBank/DDBJ databases">
        <title>Identification and recombinant expression of a fungal hydrolase from Papiliotrema laurentii that hydrolyzes apple cutin and clears colloidal polyester polyurethane.</title>
        <authorList>
            <consortium name="DOE Joint Genome Institute"/>
            <person name="Roman V.A."/>
            <person name="Bojanowski C."/>
            <person name="Crable B.R."/>
            <person name="Wagner D.N."/>
            <person name="Hung C.S."/>
            <person name="Nadeau L.J."/>
            <person name="Schratz L."/>
            <person name="Haridas S."/>
            <person name="Pangilinan J."/>
            <person name="Lipzen A."/>
            <person name="Na H."/>
            <person name="Yan M."/>
            <person name="Ng V."/>
            <person name="Grigoriev I.V."/>
            <person name="Spatafora J.W."/>
            <person name="Barlow D."/>
            <person name="Biffinger J."/>
            <person name="Kelley-Loughnane N."/>
            <person name="Varaljay V.A."/>
            <person name="Crookes-Goodson W.J."/>
        </authorList>
    </citation>
    <scope>NUCLEOTIDE SEQUENCE</scope>
    <source>
        <strain evidence="8">5307AH</strain>
    </source>
</reference>
<dbReference type="InterPro" id="IPR010122">
    <property type="entry name" value="HMG_CoA_synthase_euk"/>
</dbReference>
<dbReference type="Gene3D" id="3.40.47.10">
    <property type="match status" value="1"/>
</dbReference>
<evidence type="ECO:0000313" key="8">
    <source>
        <dbReference type="EMBL" id="KAK1925212.1"/>
    </source>
</evidence>
<feature type="binding site" evidence="4">
    <location>
        <position position="309"/>
    </location>
    <ligand>
        <name>CoA</name>
        <dbReference type="ChEBI" id="CHEBI:57287"/>
    </ligand>
</feature>
<sequence>MTIAAEFDIPARPTNVGILGIEMYFPKRCISEDDLEEFDGVAKGKYTIGLGQKFMAFTDDKEDINSVALTVVSSLLEKYNVDPLSIGRLDVGTETLIDKSKATKTLLMDLFAKHGNHDIEGIDNKNACYGSTAALFNCVNWIQSESWDGRNAIVMCGDIAIYKEGSARPVGGMGACALLIGPNAPLVIEPVHGTYIANTWDFYKPDLSAEYPTVDGPWTIAAYLGALDNAYSTYVDKVAKSKARAAKKISLASVTAAVTDAAASVAAQAGALVNGNGANGHANGNGHVEEKAGGIADFDYVCLHSPYGKLVQKGHARMFYNDYLRNPTHPAFANVPESVKSLDKTKTYTDKTVEKAFLGVAAAHYESAVVPSTDCVKRCGNMYTASLYGALASVLASDSNGLEVGKRIGMYAFGSGCAASFYALRVVGSTKEMADKLNLKERLASMEVRPCQEYVDALKLREENHNAVKYAPQGAVENIWPGAYYLEGVDELYRRTYLQRPVA</sequence>
<evidence type="ECO:0000256" key="1">
    <source>
        <dbReference type="ARBA" id="ARBA00007061"/>
    </source>
</evidence>
<dbReference type="CDD" id="cd00827">
    <property type="entry name" value="init_cond_enzymes"/>
    <property type="match status" value="1"/>
</dbReference>
<dbReference type="InterPro" id="IPR013528">
    <property type="entry name" value="HMG_CoA_synth_N"/>
</dbReference>
<dbReference type="PANTHER" id="PTHR43323:SF2">
    <property type="entry name" value="HYDROXYMETHYLGLUTARYL-COA SYNTHASE"/>
    <property type="match status" value="1"/>
</dbReference>
<dbReference type="EC" id="2.3.3.10" evidence="5"/>
<evidence type="ECO:0000313" key="9">
    <source>
        <dbReference type="Proteomes" id="UP001182556"/>
    </source>
</evidence>
<comment type="similarity">
    <text evidence="1 5">Belongs to the thiolase-like superfamily. HMG-CoA synthase family.</text>
</comment>
<feature type="active site" description="Acyl-thioester intermediate" evidence="3">
    <location>
        <position position="128"/>
    </location>
</feature>
<dbReference type="Proteomes" id="UP001182556">
    <property type="component" value="Unassembled WGS sequence"/>
</dbReference>
<dbReference type="Pfam" id="PF08540">
    <property type="entry name" value="HMG_CoA_synt_C"/>
    <property type="match status" value="2"/>
</dbReference>
<protein>
    <recommendedName>
        <fullName evidence="5">Hydroxymethylglutaryl-CoA synthase</fullName>
        <shortName evidence="5">HMG-CoA synthase</shortName>
        <ecNumber evidence="5">2.3.3.10</ecNumber>
    </recommendedName>
    <alternativeName>
        <fullName evidence="5">3-hydroxy-3-methylglutaryl coenzyme A synthase</fullName>
    </alternativeName>
</protein>
<feature type="active site" description="Proton donor/acceptor" evidence="3">
    <location>
        <position position="304"/>
    </location>
</feature>
<proteinExistence type="inferred from homology"/>
<evidence type="ECO:0000256" key="5">
    <source>
        <dbReference type="RuleBase" id="RU364071"/>
    </source>
</evidence>
<comment type="catalytic activity">
    <reaction evidence="5">
        <text>acetoacetyl-CoA + acetyl-CoA + H2O = (3S)-3-hydroxy-3-methylglutaryl-CoA + CoA + H(+)</text>
        <dbReference type="Rhea" id="RHEA:10188"/>
        <dbReference type="ChEBI" id="CHEBI:15377"/>
        <dbReference type="ChEBI" id="CHEBI:15378"/>
        <dbReference type="ChEBI" id="CHEBI:43074"/>
        <dbReference type="ChEBI" id="CHEBI:57286"/>
        <dbReference type="ChEBI" id="CHEBI:57287"/>
        <dbReference type="ChEBI" id="CHEBI:57288"/>
        <dbReference type="EC" id="2.3.3.10"/>
    </reaction>
</comment>
<feature type="domain" description="Hydroxymethylglutaryl-coenzyme A synthase N-terminal" evidence="6">
    <location>
        <begin position="12"/>
        <end position="185"/>
    </location>
</feature>
<dbReference type="InterPro" id="IPR013746">
    <property type="entry name" value="HMG_CoA_synt_C_dom"/>
</dbReference>
<feature type="active site" description="Proton donor/acceptor" evidence="3">
    <location>
        <position position="94"/>
    </location>
</feature>